<comment type="caution">
    <text evidence="2">The sequence shown here is derived from an EMBL/GenBank/DDBJ whole genome shotgun (WGS) entry which is preliminary data.</text>
</comment>
<dbReference type="EMBL" id="CAKKNE010000002">
    <property type="protein sequence ID" value="CAH0367098.1"/>
    <property type="molecule type" value="Genomic_DNA"/>
</dbReference>
<dbReference type="InterPro" id="IPR027417">
    <property type="entry name" value="P-loop_NTPase"/>
</dbReference>
<dbReference type="PANTHER" id="PTHR45964">
    <property type="entry name" value="WSCD FAMILY MEMBER CG9164"/>
    <property type="match status" value="1"/>
</dbReference>
<sequence>MMLMGFTMVTAASAANPAIERRRQLCVKAAQLGARAREQARVRSIHPVCGSRRAVVLRNVSTEIPPLLYSFPGSGNTWVRLLLEQASSAPTASRYLDPSIAAVMPHECDNIETRSSCAGFVAIKVHPTFAGSMAIDSGSGRANFVGANLMCGGAIAKAIFLVRHPMTAFWSDYQRKRLRRAGRAEHNHHSAITTAAWPKIRPAWEREASQVYAVEYRDMWRPEKMSYGRWLQDHPGSTDTEFLKFEELIDKDRRTDALRRTVSFSGFEVDNRTLECAFLHADEPAMHRPRGPNLVDATVAWRLQLLDTVWRIVGEHASKLGYGKDNWRRTALPPIGRVDLTQWARPR</sequence>
<accession>A0A8J2SCC9</accession>
<dbReference type="SUPFAM" id="SSF52540">
    <property type="entry name" value="P-loop containing nucleoside triphosphate hydrolases"/>
    <property type="match status" value="1"/>
</dbReference>
<proteinExistence type="inferred from homology"/>
<keyword evidence="3" id="KW-1185">Reference proteome</keyword>
<gene>
    <name evidence="2" type="ORF">PECAL_2P01030</name>
</gene>
<dbReference type="PANTHER" id="PTHR45964:SF5">
    <property type="entry name" value="WSCD FAMILY MEMBER CG9164"/>
    <property type="match status" value="1"/>
</dbReference>
<name>A0A8J2SCC9_9STRA</name>
<dbReference type="OrthoDB" id="207148at2759"/>
<organism evidence="2 3">
    <name type="scientific">Pelagomonas calceolata</name>
    <dbReference type="NCBI Taxonomy" id="35677"/>
    <lineage>
        <taxon>Eukaryota</taxon>
        <taxon>Sar</taxon>
        <taxon>Stramenopiles</taxon>
        <taxon>Ochrophyta</taxon>
        <taxon>Pelagophyceae</taxon>
        <taxon>Pelagomonadales</taxon>
        <taxon>Pelagomonadaceae</taxon>
        <taxon>Pelagomonas</taxon>
    </lineage>
</organism>
<evidence type="ECO:0000256" key="1">
    <source>
        <dbReference type="ARBA" id="ARBA00010236"/>
    </source>
</evidence>
<reference evidence="2" key="1">
    <citation type="submission" date="2021-11" db="EMBL/GenBank/DDBJ databases">
        <authorList>
            <consortium name="Genoscope - CEA"/>
            <person name="William W."/>
        </authorList>
    </citation>
    <scope>NUCLEOTIDE SEQUENCE</scope>
</reference>
<dbReference type="Proteomes" id="UP000789595">
    <property type="component" value="Unassembled WGS sequence"/>
</dbReference>
<evidence type="ECO:0000313" key="3">
    <source>
        <dbReference type="Proteomes" id="UP000789595"/>
    </source>
</evidence>
<protein>
    <recommendedName>
        <fullName evidence="4">Sulfotransferase domain-containing protein</fullName>
    </recommendedName>
</protein>
<evidence type="ECO:0000313" key="2">
    <source>
        <dbReference type="EMBL" id="CAH0367098.1"/>
    </source>
</evidence>
<dbReference type="Gene3D" id="3.40.50.300">
    <property type="entry name" value="P-loop containing nucleotide triphosphate hydrolases"/>
    <property type="match status" value="1"/>
</dbReference>
<dbReference type="AlphaFoldDB" id="A0A8J2SCC9"/>
<evidence type="ECO:0008006" key="4">
    <source>
        <dbReference type="Google" id="ProtNLM"/>
    </source>
</evidence>
<comment type="similarity">
    <text evidence="1">Belongs to the WSCD family.</text>
</comment>
<dbReference type="InterPro" id="IPR051589">
    <property type="entry name" value="Sialate-O-sulfotransferase"/>
</dbReference>